<evidence type="ECO:0000313" key="4">
    <source>
        <dbReference type="Proteomes" id="UP000006681"/>
    </source>
</evidence>
<accession>E1QUF9</accession>
<dbReference type="GeneID" id="9751404"/>
<dbReference type="SFLD" id="SFLDS00003">
    <property type="entry name" value="Haloacid_Dehalogenase"/>
    <property type="match status" value="1"/>
</dbReference>
<dbReference type="InterPro" id="IPR023198">
    <property type="entry name" value="PGP-like_dom2"/>
</dbReference>
<dbReference type="CDD" id="cd02588">
    <property type="entry name" value="HAD_L2-DEX"/>
    <property type="match status" value="1"/>
</dbReference>
<dbReference type="Gene3D" id="3.40.50.1000">
    <property type="entry name" value="HAD superfamily/HAD-like"/>
    <property type="match status" value="1"/>
</dbReference>
<dbReference type="SUPFAM" id="SSF56784">
    <property type="entry name" value="HAD-like"/>
    <property type="match status" value="1"/>
</dbReference>
<evidence type="ECO:0000256" key="1">
    <source>
        <dbReference type="ARBA" id="ARBA00008106"/>
    </source>
</evidence>
<dbReference type="OrthoDB" id="316978at2157"/>
<keyword evidence="2" id="KW-0378">Hydrolase</keyword>
<dbReference type="PANTHER" id="PTHR43316">
    <property type="entry name" value="HYDROLASE, HALOACID DELAHOGENASE-RELATED"/>
    <property type="match status" value="1"/>
</dbReference>
<keyword evidence="4" id="KW-1185">Reference proteome</keyword>
<dbReference type="eggNOG" id="arCOG02291">
    <property type="taxonomic scope" value="Archaea"/>
</dbReference>
<comment type="similarity">
    <text evidence="1">Belongs to the HAD-like hydrolase superfamily. S-2-haloalkanoic acid dehalogenase family.</text>
</comment>
<reference evidence="3 4" key="1">
    <citation type="journal article" date="2010" name="Stand. Genomic Sci.">
        <title>Complete genome sequence of Vulcanisaeta distributa type strain (IC-017).</title>
        <authorList>
            <person name="Mavromatis K."/>
            <person name="Sikorski J."/>
            <person name="Pabst E."/>
            <person name="Teshima H."/>
            <person name="Lapidus A."/>
            <person name="Lucas S."/>
            <person name="Nolan M."/>
            <person name="Glavina Del Rio T."/>
            <person name="Cheng J.F."/>
            <person name="Bruce D."/>
            <person name="Goodwin L."/>
            <person name="Pitluck S."/>
            <person name="Liolios K."/>
            <person name="Ivanova N."/>
            <person name="Mikhailova N."/>
            <person name="Pati A."/>
            <person name="Chen A."/>
            <person name="Palaniappan K."/>
            <person name="Land M."/>
            <person name="Hauser L."/>
            <person name="Chang Y.J."/>
            <person name="Jeffries C.D."/>
            <person name="Rohde M."/>
            <person name="Spring S."/>
            <person name="Goker M."/>
            <person name="Wirth R."/>
            <person name="Woyke T."/>
            <person name="Bristow J."/>
            <person name="Eisen J.A."/>
            <person name="Markowitz V."/>
            <person name="Hugenholtz P."/>
            <person name="Klenk H.P."/>
            <person name="Kyrpides N.C."/>
        </authorList>
    </citation>
    <scope>NUCLEOTIDE SEQUENCE [LARGE SCALE GENOMIC DNA]</scope>
    <source>
        <strain evidence="4">DSM 14429 / JCM 11212 / NBRC 100878 / IC-017</strain>
    </source>
</reference>
<dbReference type="PANTHER" id="PTHR43316:SF3">
    <property type="entry name" value="HALOACID DEHALOGENASE, TYPE II (AFU_ORTHOLOGUE AFUA_2G07750)-RELATED"/>
    <property type="match status" value="1"/>
</dbReference>
<dbReference type="RefSeq" id="WP_013335610.1">
    <property type="nucleotide sequence ID" value="NC_014537.1"/>
</dbReference>
<dbReference type="NCBIfam" id="TIGR01428">
    <property type="entry name" value="HAD_type_II"/>
    <property type="match status" value="1"/>
</dbReference>
<dbReference type="KEGG" id="vdi:Vdis_0486"/>
<organism evidence="3 4">
    <name type="scientific">Vulcanisaeta distributa (strain DSM 14429 / JCM 11212 / NBRC 100878 / IC-017)</name>
    <dbReference type="NCBI Taxonomy" id="572478"/>
    <lineage>
        <taxon>Archaea</taxon>
        <taxon>Thermoproteota</taxon>
        <taxon>Thermoprotei</taxon>
        <taxon>Thermoproteales</taxon>
        <taxon>Thermoproteaceae</taxon>
        <taxon>Vulcanisaeta</taxon>
    </lineage>
</organism>
<dbReference type="HOGENOM" id="CLU_045011_3_1_2"/>
<dbReference type="Pfam" id="PF00702">
    <property type="entry name" value="Hydrolase"/>
    <property type="match status" value="1"/>
</dbReference>
<dbReference type="InterPro" id="IPR051540">
    <property type="entry name" value="S-2-haloacid_dehalogenase"/>
</dbReference>
<gene>
    <name evidence="3" type="ordered locus">Vdis_0486</name>
</gene>
<dbReference type="NCBIfam" id="TIGR01493">
    <property type="entry name" value="HAD-SF-IA-v2"/>
    <property type="match status" value="1"/>
</dbReference>
<reference evidence="4" key="2">
    <citation type="journal article" date="2010" name="Stand. Genomic Sci.">
        <title>Complete genome sequence of Vulcanisaeta distributa type strain (IC-017T).</title>
        <authorList>
            <person name="Mavromatis K."/>
            <person name="Sikorski J."/>
            <person name="Pabst E."/>
            <person name="Teshima H."/>
            <person name="Lapidus A."/>
            <person name="Lucas S."/>
            <person name="Nolan M."/>
            <person name="Glavina Del Rio T."/>
            <person name="Cheng J."/>
            <person name="Bruce D."/>
            <person name="Goodwin L."/>
            <person name="Pitluck S."/>
            <person name="Liolios K."/>
            <person name="Ivanova N."/>
            <person name="Mikhailova N."/>
            <person name="Pati A."/>
            <person name="Chen A."/>
            <person name="Palaniappan K."/>
            <person name="Land M."/>
            <person name="Hauser L."/>
            <person name="Chang Y."/>
            <person name="Jeffries C."/>
            <person name="Rohde M."/>
            <person name="Spring S."/>
            <person name="Goker M."/>
            <person name="Wirth R."/>
            <person name="Woyke T."/>
            <person name="Bristow J."/>
            <person name="Eisen J."/>
            <person name="Markowitz V."/>
            <person name="Hugenholtz P."/>
            <person name="Klenk H."/>
            <person name="Kyrpides N."/>
        </authorList>
    </citation>
    <scope>NUCLEOTIDE SEQUENCE [LARGE SCALE GENOMIC DNA]</scope>
    <source>
        <strain evidence="4">DSM 14429 / JCM 11212 / NBRC 100878 / IC-017</strain>
    </source>
</reference>
<dbReference type="InterPro" id="IPR006328">
    <property type="entry name" value="2-HAD"/>
</dbReference>
<dbReference type="AlphaFoldDB" id="E1QUF9"/>
<sequence>MRVLAFDVYGTLFDVNSIGRRLGDMGFVELWRRKQLEYTWLLTIMGKWMSFREVTRMALEYALTQYRIDKPVDELMRYWEELEPFSDVYLLRGLVGRVRMYVLTNGDEGMVKPLLSRWGLADLFNGVFTAERVRAYKPSPAIYRTFLDFIGEPGSEVCLVSSNYFDVAGAKNAGVCAIHLNRRGSPPELGVVADAEVRSIEGLVSLFKP</sequence>
<dbReference type="EMBL" id="CP002100">
    <property type="protein sequence ID" value="ADN49885.1"/>
    <property type="molecule type" value="Genomic_DNA"/>
</dbReference>
<name>E1QUF9_VULDI</name>
<protein>
    <submittedName>
        <fullName evidence="3">Haloacid dehalogenase, type II</fullName>
    </submittedName>
</protein>
<dbReference type="InterPro" id="IPR006439">
    <property type="entry name" value="HAD-SF_hydro_IA"/>
</dbReference>
<dbReference type="Proteomes" id="UP000006681">
    <property type="component" value="Chromosome"/>
</dbReference>
<evidence type="ECO:0000313" key="3">
    <source>
        <dbReference type="EMBL" id="ADN49885.1"/>
    </source>
</evidence>
<dbReference type="SFLD" id="SFLDG01129">
    <property type="entry name" value="C1.5:_HAD__Beta-PGM__Phosphata"/>
    <property type="match status" value="1"/>
</dbReference>
<dbReference type="PRINTS" id="PR00413">
    <property type="entry name" value="HADHALOGNASE"/>
</dbReference>
<dbReference type="STRING" id="572478.Vdis_0486"/>
<evidence type="ECO:0000256" key="2">
    <source>
        <dbReference type="ARBA" id="ARBA00022801"/>
    </source>
</evidence>
<dbReference type="Gene3D" id="1.10.150.240">
    <property type="entry name" value="Putative phosphatase, domain 2"/>
    <property type="match status" value="1"/>
</dbReference>
<dbReference type="InterPro" id="IPR023214">
    <property type="entry name" value="HAD_sf"/>
</dbReference>
<proteinExistence type="inferred from homology"/>
<dbReference type="InterPro" id="IPR036412">
    <property type="entry name" value="HAD-like_sf"/>
</dbReference>
<dbReference type="GO" id="GO:0019120">
    <property type="term" value="F:hydrolase activity, acting on acid halide bonds, in C-halide compounds"/>
    <property type="evidence" value="ECO:0007669"/>
    <property type="project" value="InterPro"/>
</dbReference>